<reference evidence="2" key="1">
    <citation type="submission" date="2021-01" db="EMBL/GenBank/DDBJ databases">
        <authorList>
            <person name="Corre E."/>
            <person name="Pelletier E."/>
            <person name="Niang G."/>
            <person name="Scheremetjew M."/>
            <person name="Finn R."/>
            <person name="Kale V."/>
            <person name="Holt S."/>
            <person name="Cochrane G."/>
            <person name="Meng A."/>
            <person name="Brown T."/>
            <person name="Cohen L."/>
        </authorList>
    </citation>
    <scope>NUCLEOTIDE SEQUENCE</scope>
    <source>
        <strain evidence="2">CCMP1320</strain>
    </source>
</reference>
<keyword evidence="1" id="KW-0460">Magnesium</keyword>
<protein>
    <recommendedName>
        <fullName evidence="1">Crossover junction endonuclease MUS81</fullName>
        <ecNumber evidence="1">3.1.22.-</ecNumber>
    </recommendedName>
</protein>
<keyword evidence="1" id="KW-0479">Metal-binding</keyword>
<evidence type="ECO:0000313" key="2">
    <source>
        <dbReference type="EMBL" id="CAE0495377.1"/>
    </source>
</evidence>
<dbReference type="GO" id="GO:0046872">
    <property type="term" value="F:metal ion binding"/>
    <property type="evidence" value="ECO:0007669"/>
    <property type="project" value="UniProtKB-UniRule"/>
</dbReference>
<dbReference type="InterPro" id="IPR033309">
    <property type="entry name" value="Mus81"/>
</dbReference>
<keyword evidence="1" id="KW-0539">Nucleus</keyword>
<dbReference type="GO" id="GO:0005634">
    <property type="term" value="C:nucleus"/>
    <property type="evidence" value="ECO:0007669"/>
    <property type="project" value="UniProtKB-SubCell"/>
</dbReference>
<comment type="cofactor">
    <cofactor evidence="1">
        <name>Mg(2+)</name>
        <dbReference type="ChEBI" id="CHEBI:18420"/>
    </cofactor>
</comment>
<accession>A0A7S3VMP4</accession>
<comment type="subcellular location">
    <subcellularLocation>
        <location evidence="1">Nucleus</location>
    </subcellularLocation>
</comment>
<keyword evidence="1" id="KW-0255">Endonuclease</keyword>
<gene>
    <name evidence="2" type="ORF">DTER00134_LOCUS10450</name>
</gene>
<organism evidence="2">
    <name type="scientific">Dunaliella tertiolecta</name>
    <name type="common">Green alga</name>
    <dbReference type="NCBI Taxonomy" id="3047"/>
    <lineage>
        <taxon>Eukaryota</taxon>
        <taxon>Viridiplantae</taxon>
        <taxon>Chlorophyta</taxon>
        <taxon>core chlorophytes</taxon>
        <taxon>Chlorophyceae</taxon>
        <taxon>CS clade</taxon>
        <taxon>Chlamydomonadales</taxon>
        <taxon>Dunaliellaceae</taxon>
        <taxon>Dunaliella</taxon>
    </lineage>
</organism>
<dbReference type="GO" id="GO:0031573">
    <property type="term" value="P:mitotic intra-S DNA damage checkpoint signaling"/>
    <property type="evidence" value="ECO:0007669"/>
    <property type="project" value="TreeGrafter"/>
</dbReference>
<dbReference type="GO" id="GO:0008821">
    <property type="term" value="F:crossover junction DNA endonuclease activity"/>
    <property type="evidence" value="ECO:0007669"/>
    <property type="project" value="UniProtKB-UniRule"/>
</dbReference>
<keyword evidence="1" id="KW-0540">Nuclease</keyword>
<comment type="similarity">
    <text evidence="1">Belongs to the XPF family.</text>
</comment>
<dbReference type="EMBL" id="HBIP01017733">
    <property type="protein sequence ID" value="CAE0495377.1"/>
    <property type="molecule type" value="Transcribed_RNA"/>
</dbReference>
<dbReference type="EC" id="3.1.22.-" evidence="1"/>
<dbReference type="GO" id="GO:0048476">
    <property type="term" value="C:Holliday junction resolvase complex"/>
    <property type="evidence" value="ECO:0007669"/>
    <property type="project" value="UniProtKB-UniRule"/>
</dbReference>
<dbReference type="InterPro" id="IPR042530">
    <property type="entry name" value="EME1/EME2_C"/>
</dbReference>
<proteinExistence type="inferred from homology"/>
<dbReference type="GO" id="GO:0000727">
    <property type="term" value="P:double-strand break repair via break-induced replication"/>
    <property type="evidence" value="ECO:0007669"/>
    <property type="project" value="UniProtKB-UniRule"/>
</dbReference>
<name>A0A7S3VMP4_DUNTE</name>
<keyword evidence="1" id="KW-0378">Hydrolase</keyword>
<dbReference type="GO" id="GO:0000712">
    <property type="term" value="P:resolution of meiotic recombination intermediates"/>
    <property type="evidence" value="ECO:0007669"/>
    <property type="project" value="TreeGrafter"/>
</dbReference>
<dbReference type="GO" id="GO:0048257">
    <property type="term" value="F:3'-flap endonuclease activity"/>
    <property type="evidence" value="ECO:0007669"/>
    <property type="project" value="TreeGrafter"/>
</dbReference>
<dbReference type="GO" id="GO:0003677">
    <property type="term" value="F:DNA binding"/>
    <property type="evidence" value="ECO:0007669"/>
    <property type="project" value="UniProtKB-UniRule"/>
</dbReference>
<dbReference type="PANTHER" id="PTHR13451:SF0">
    <property type="entry name" value="CROSSOVER JUNCTION ENDONUCLEASE MUS81"/>
    <property type="match status" value="1"/>
</dbReference>
<keyword evidence="1" id="KW-0233">DNA recombination</keyword>
<comment type="function">
    <text evidence="1">Interacts with EME1 to form a DNA structure-specific endonuclease with substrate preference for branched DNA structures with a 5'-end at the branch nick. Typical substrates include 3'-flap structures, D-loops, replication forks and nicked Holliday junctions. May be required in mitosis for the processing of stalled or collapsed replication fork intermediates. May be required in meiosis for the repair of meiosis-specific double strand breaks subsequent to single-end invasion (SEI).</text>
</comment>
<dbReference type="GO" id="GO:0006308">
    <property type="term" value="P:DNA catabolic process"/>
    <property type="evidence" value="ECO:0007669"/>
    <property type="project" value="UniProtKB-UniRule"/>
</dbReference>
<comment type="subunit">
    <text evidence="1">Interacts with EME1.</text>
</comment>
<dbReference type="Gene3D" id="1.10.150.670">
    <property type="entry name" value="Crossover junction endonuclease EME1, DNA-binding domain"/>
    <property type="match status" value="1"/>
</dbReference>
<dbReference type="PANTHER" id="PTHR13451">
    <property type="entry name" value="CLASS II CROSSOVER JUNCTION ENDONUCLEASE MUS81"/>
    <property type="match status" value="1"/>
</dbReference>
<keyword evidence="1" id="KW-0227">DNA damage</keyword>
<evidence type="ECO:0000256" key="1">
    <source>
        <dbReference type="RuleBase" id="RU369042"/>
    </source>
</evidence>
<sequence>MFRSSGPPGTLTLLTRLTHAIARAYSAAAALAAGNGSRQQLEQPPLYPDWSTRVRRMRDSRTIQDVWGQMLCAVPGLGQQTVEAITARYPTLPSLWSAYHQALSAPGGNKDGARMLLARLPHVNGLGSVSEAKSAIVYDTLFEGGS</sequence>
<dbReference type="AlphaFoldDB" id="A0A7S3VMP4"/>
<keyword evidence="1" id="KW-0234">DNA repair</keyword>